<evidence type="ECO:0000313" key="1">
    <source>
        <dbReference type="EMBL" id="MBB4843456.1"/>
    </source>
</evidence>
<keyword evidence="2" id="KW-1185">Reference proteome</keyword>
<proteinExistence type="predicted"/>
<dbReference type="RefSeq" id="WP_184298729.1">
    <property type="nucleotide sequence ID" value="NZ_JACHLP010000003.1"/>
</dbReference>
<protein>
    <submittedName>
        <fullName evidence="1">Uncharacterized protein</fullName>
    </submittedName>
</protein>
<organism evidence="1 2">
    <name type="scientific">Roseateles oligotrophus</name>
    <dbReference type="NCBI Taxonomy" id="1769250"/>
    <lineage>
        <taxon>Bacteria</taxon>
        <taxon>Pseudomonadati</taxon>
        <taxon>Pseudomonadota</taxon>
        <taxon>Betaproteobacteria</taxon>
        <taxon>Burkholderiales</taxon>
        <taxon>Sphaerotilaceae</taxon>
        <taxon>Roseateles</taxon>
    </lineage>
</organism>
<dbReference type="AlphaFoldDB" id="A0A840L606"/>
<gene>
    <name evidence="1" type="ORF">HNP55_001975</name>
</gene>
<sequence>MTGLVLALAAFGAAAQTPDNTAAAGRKFVAVSLLGDTIHMITRQDKTGSMLDANLRESFELKGGVFDQAALSAVEQSVRKADVKATVFGLKLASANVLGEPGALLDGKRFVMPAALAPVLQQLQASHLLLITPHRGEANIKTLRDAIGMGRLEGQGFFIDRDAVVRFEESSELSKGYLAPFSYFKISVIDLAGNQVVAQKLVMRAESLITRRKEAVADPWAVLSDGEKVEALRKQIREEIAGSLPDLIGGL</sequence>
<evidence type="ECO:0000313" key="2">
    <source>
        <dbReference type="Proteomes" id="UP000562027"/>
    </source>
</evidence>
<dbReference type="Proteomes" id="UP000562027">
    <property type="component" value="Unassembled WGS sequence"/>
</dbReference>
<reference evidence="1 2" key="1">
    <citation type="submission" date="2020-08" db="EMBL/GenBank/DDBJ databases">
        <title>Functional genomics of gut bacteria from endangered species of beetles.</title>
        <authorList>
            <person name="Carlos-Shanley C."/>
        </authorList>
    </citation>
    <scope>NUCLEOTIDE SEQUENCE [LARGE SCALE GENOMIC DNA]</scope>
    <source>
        <strain evidence="1 2">S00239</strain>
    </source>
</reference>
<dbReference type="EMBL" id="JACHLP010000003">
    <property type="protein sequence ID" value="MBB4843456.1"/>
    <property type="molecule type" value="Genomic_DNA"/>
</dbReference>
<comment type="caution">
    <text evidence="1">The sequence shown here is derived from an EMBL/GenBank/DDBJ whole genome shotgun (WGS) entry which is preliminary data.</text>
</comment>
<name>A0A840L606_9BURK</name>
<accession>A0A840L606</accession>